<comment type="caution">
    <text evidence="1">The sequence shown here is derived from an EMBL/GenBank/DDBJ whole genome shotgun (WGS) entry which is preliminary data.</text>
</comment>
<organism evidence="1 2">
    <name type="scientific">Streptomyces coacervatus</name>
    <dbReference type="NCBI Taxonomy" id="647381"/>
    <lineage>
        <taxon>Bacteria</taxon>
        <taxon>Bacillati</taxon>
        <taxon>Actinomycetota</taxon>
        <taxon>Actinomycetes</taxon>
        <taxon>Kitasatosporales</taxon>
        <taxon>Streptomycetaceae</taxon>
        <taxon>Streptomyces</taxon>
    </lineage>
</organism>
<evidence type="ECO:0000313" key="1">
    <source>
        <dbReference type="EMBL" id="GAA3807697.1"/>
    </source>
</evidence>
<evidence type="ECO:0000313" key="2">
    <source>
        <dbReference type="Proteomes" id="UP001501009"/>
    </source>
</evidence>
<dbReference type="EMBL" id="BAABDE010000020">
    <property type="protein sequence ID" value="GAA3807697.1"/>
    <property type="molecule type" value="Genomic_DNA"/>
</dbReference>
<proteinExistence type="predicted"/>
<reference evidence="2" key="1">
    <citation type="journal article" date="2019" name="Int. J. Syst. Evol. Microbiol.">
        <title>The Global Catalogue of Microorganisms (GCM) 10K type strain sequencing project: providing services to taxonomists for standard genome sequencing and annotation.</title>
        <authorList>
            <consortium name="The Broad Institute Genomics Platform"/>
            <consortium name="The Broad Institute Genome Sequencing Center for Infectious Disease"/>
            <person name="Wu L."/>
            <person name="Ma J."/>
        </authorList>
    </citation>
    <scope>NUCLEOTIDE SEQUENCE [LARGE SCALE GENOMIC DNA]</scope>
    <source>
        <strain evidence="2">JCM 17138</strain>
    </source>
</reference>
<dbReference type="Proteomes" id="UP001501009">
    <property type="component" value="Unassembled WGS sequence"/>
</dbReference>
<name>A0ABP7I266_9ACTN</name>
<sequence>MCFSTVARALAATGLVKTTEIGMATPTVVPVCGVIVSRSIGGPAGFVGEGEALAPGFPAAFASSALALVLPPAPQALAPTSTTPVTSAIPMLPLRRPTICPALSVSGPDEARLPVR</sequence>
<keyword evidence="2" id="KW-1185">Reference proteome</keyword>
<accession>A0ABP7I266</accession>
<protein>
    <submittedName>
        <fullName evidence="1">Uncharacterized protein</fullName>
    </submittedName>
</protein>
<gene>
    <name evidence="1" type="ORF">GCM10022403_047280</name>
</gene>